<protein>
    <recommendedName>
        <fullName evidence="5 12">Long-chain-alcohol oxidase</fullName>
        <ecNumber evidence="5 12">1.1.3.20</ecNumber>
    </recommendedName>
</protein>
<keyword evidence="10 12" id="KW-0560">Oxidoreductase</keyword>
<evidence type="ECO:0000256" key="1">
    <source>
        <dbReference type="ARBA" id="ARBA00000920"/>
    </source>
</evidence>
<keyword evidence="7" id="KW-0812">Transmembrane</keyword>
<dbReference type="InterPro" id="IPR007867">
    <property type="entry name" value="GMC_OxRtase_C"/>
</dbReference>
<dbReference type="Pfam" id="PF00732">
    <property type="entry name" value="GMC_oxred_N"/>
    <property type="match status" value="1"/>
</dbReference>
<evidence type="ECO:0000256" key="5">
    <source>
        <dbReference type="ARBA" id="ARBA00013125"/>
    </source>
</evidence>
<comment type="catalytic activity">
    <reaction evidence="1 12">
        <text>a long-chain primary fatty alcohol + O2 = a long-chain fatty aldehyde + H2O2</text>
        <dbReference type="Rhea" id="RHEA:22756"/>
        <dbReference type="ChEBI" id="CHEBI:15379"/>
        <dbReference type="ChEBI" id="CHEBI:16240"/>
        <dbReference type="ChEBI" id="CHEBI:17176"/>
        <dbReference type="ChEBI" id="CHEBI:77396"/>
        <dbReference type="EC" id="1.1.3.20"/>
    </reaction>
</comment>
<keyword evidence="6" id="KW-0285">Flavoprotein</keyword>
<evidence type="ECO:0000256" key="8">
    <source>
        <dbReference type="ARBA" id="ARBA00022827"/>
    </source>
</evidence>
<dbReference type="EMBL" id="CAXHTA020000010">
    <property type="protein sequence ID" value="CAL5224348.1"/>
    <property type="molecule type" value="Genomic_DNA"/>
</dbReference>
<dbReference type="SUPFAM" id="SSF51905">
    <property type="entry name" value="FAD/NAD(P)-binding domain"/>
    <property type="match status" value="1"/>
</dbReference>
<feature type="domain" description="Glucose-methanol-choline oxidoreductase C-terminal" evidence="14">
    <location>
        <begin position="615"/>
        <end position="763"/>
    </location>
</feature>
<evidence type="ECO:0000313" key="16">
    <source>
        <dbReference type="Proteomes" id="UP001497392"/>
    </source>
</evidence>
<evidence type="ECO:0000256" key="4">
    <source>
        <dbReference type="ARBA" id="ARBA00010790"/>
    </source>
</evidence>
<name>A0ABP1FWT6_9CHLO</name>
<dbReference type="InterPro" id="IPR012400">
    <property type="entry name" value="Long_Oxdase"/>
</dbReference>
<dbReference type="PANTHER" id="PTHR46056">
    <property type="entry name" value="LONG-CHAIN-ALCOHOL OXIDASE"/>
    <property type="match status" value="1"/>
</dbReference>
<keyword evidence="9" id="KW-1133">Transmembrane helix</keyword>
<comment type="function">
    <text evidence="2 12">Long-chain fatty alcohol oxidase involved in the omega-oxidation pathway of lipid degradation.</text>
</comment>
<keyword evidence="16" id="KW-1185">Reference proteome</keyword>
<dbReference type="PANTHER" id="PTHR46056:SF12">
    <property type="entry name" value="LONG-CHAIN-ALCOHOL OXIDASE"/>
    <property type="match status" value="1"/>
</dbReference>
<evidence type="ECO:0000256" key="6">
    <source>
        <dbReference type="ARBA" id="ARBA00022630"/>
    </source>
</evidence>
<keyword evidence="11 12" id="KW-0472">Membrane</keyword>
<evidence type="ECO:0000259" key="14">
    <source>
        <dbReference type="Pfam" id="PF05199"/>
    </source>
</evidence>
<dbReference type="EC" id="1.1.3.20" evidence="5 12"/>
<feature type="domain" description="Glucose-methanol-choline oxidoreductase N-terminal" evidence="13">
    <location>
        <begin position="275"/>
        <end position="495"/>
    </location>
</feature>
<keyword evidence="8" id="KW-0274">FAD</keyword>
<comment type="caution">
    <text evidence="15">The sequence shown here is derived from an EMBL/GenBank/DDBJ whole genome shotgun (WGS) entry which is preliminary data.</text>
</comment>
<sequence>MTDWKSDIITALLGTIYPSIRDDADLARRAGKEGLARLMETDGAKLDFVRDAVIADMRALSPENQKELALLFFMLRTGPGTAIVGGPSMLLPKCPFMPPFAKMPLKQREAVLLWWANGPIPLLRKAFKGLKSLAVNALFNATNSKGQNPLWEGILYEGPDPERPLSPTEQRKKAEAVLQRAILDLTNPPCRTLNGLLELVKGVGKIQGSKIHENVSIEGDTLVINTDAVIVGSGAGGGVTAALLAAAGAQVIVLEKGRFTPAADLSLRERESGKEMYEMGTLLTTIDAGINILAGSTLGGGTRVNWQASFKTPDHVRREWAEEHGLKAVASERYTAALDAVCTRLGVSTGIKQHSMPNQKLQEGLNALGVHCGEIPRNCSPEHTCGHCCYGCPSGDKQDMTGTYLSDAAGHGARILTGVFVDKILMEKCGGQRKRQAVGVSALTTTTFDGPRFKIVIRAKYVVSSAGSLHTPALLLRSKVTCGGNVGKNLHIHPATAVTGVFGKGHIGEKCANPGPKVPRHLASPPMPSVVPDYAGRLEVPENIESWKGSIFSIYSKEVADWEGSGYGALLQTPAAHPGIIAASMPWLNGLDYKRLCSWMPYVSVVLVLTRDKGSGRVTIGADGLPRVHYWPNKQDRASMMNGIILALEALVAAGSQMVGTPQAGKMEVTRHEALRDDDTKEMEDKPAFEKYLKGVRKEGIHKNAFTMFSAHQMGTARMGVSPKKSVVDPEGQCWEVSNLYVADASIFPTSTGVNPMITVEAMSYMVAQGLAERFKTSN</sequence>
<comment type="subcellular location">
    <subcellularLocation>
        <location evidence="3 12">Membrane</location>
    </subcellularLocation>
</comment>
<gene>
    <name evidence="15" type="primary">g7022</name>
    <name evidence="15" type="ORF">VP750_LOCUS6007</name>
</gene>
<organism evidence="15 16">
    <name type="scientific">Coccomyxa viridis</name>
    <dbReference type="NCBI Taxonomy" id="1274662"/>
    <lineage>
        <taxon>Eukaryota</taxon>
        <taxon>Viridiplantae</taxon>
        <taxon>Chlorophyta</taxon>
        <taxon>core chlorophytes</taxon>
        <taxon>Trebouxiophyceae</taxon>
        <taxon>Trebouxiophyceae incertae sedis</taxon>
        <taxon>Coccomyxaceae</taxon>
        <taxon>Coccomyxa</taxon>
    </lineage>
</organism>
<evidence type="ECO:0000256" key="3">
    <source>
        <dbReference type="ARBA" id="ARBA00004370"/>
    </source>
</evidence>
<accession>A0ABP1FWT6</accession>
<dbReference type="InterPro" id="IPR036188">
    <property type="entry name" value="FAD/NAD-bd_sf"/>
</dbReference>
<dbReference type="Gene3D" id="3.50.50.60">
    <property type="entry name" value="FAD/NAD(P)-binding domain"/>
    <property type="match status" value="2"/>
</dbReference>
<evidence type="ECO:0000313" key="15">
    <source>
        <dbReference type="EMBL" id="CAL5224348.1"/>
    </source>
</evidence>
<reference evidence="15 16" key="1">
    <citation type="submission" date="2024-06" db="EMBL/GenBank/DDBJ databases">
        <authorList>
            <person name="Kraege A."/>
            <person name="Thomma B."/>
        </authorList>
    </citation>
    <scope>NUCLEOTIDE SEQUENCE [LARGE SCALE GENOMIC DNA]</scope>
</reference>
<dbReference type="InterPro" id="IPR000172">
    <property type="entry name" value="GMC_OxRdtase_N"/>
</dbReference>
<evidence type="ECO:0000256" key="10">
    <source>
        <dbReference type="ARBA" id="ARBA00023002"/>
    </source>
</evidence>
<comment type="similarity">
    <text evidence="4 12">Belongs to the GMC oxidoreductase family.</text>
</comment>
<evidence type="ECO:0000256" key="2">
    <source>
        <dbReference type="ARBA" id="ARBA00003842"/>
    </source>
</evidence>
<dbReference type="PIRSF" id="PIRSF028937">
    <property type="entry name" value="Lg_Ch_AO"/>
    <property type="match status" value="1"/>
</dbReference>
<dbReference type="Pfam" id="PF05199">
    <property type="entry name" value="GMC_oxred_C"/>
    <property type="match status" value="1"/>
</dbReference>
<evidence type="ECO:0000256" key="12">
    <source>
        <dbReference type="PIRNR" id="PIRNR028937"/>
    </source>
</evidence>
<evidence type="ECO:0000256" key="11">
    <source>
        <dbReference type="ARBA" id="ARBA00023136"/>
    </source>
</evidence>
<proteinExistence type="inferred from homology"/>
<evidence type="ECO:0000259" key="13">
    <source>
        <dbReference type="Pfam" id="PF00732"/>
    </source>
</evidence>
<dbReference type="Proteomes" id="UP001497392">
    <property type="component" value="Unassembled WGS sequence"/>
</dbReference>
<evidence type="ECO:0000256" key="7">
    <source>
        <dbReference type="ARBA" id="ARBA00022692"/>
    </source>
</evidence>
<evidence type="ECO:0000256" key="9">
    <source>
        <dbReference type="ARBA" id="ARBA00022989"/>
    </source>
</evidence>